<gene>
    <name evidence="12" type="primary">rpoN</name>
    <name evidence="12" type="ORF">H0A68_13625</name>
</gene>
<dbReference type="Gene3D" id="1.10.10.60">
    <property type="entry name" value="Homeodomain-like"/>
    <property type="match status" value="1"/>
</dbReference>
<evidence type="ECO:0000256" key="5">
    <source>
        <dbReference type="ARBA" id="ARBA00023015"/>
    </source>
</evidence>
<evidence type="ECO:0000256" key="8">
    <source>
        <dbReference type="ARBA" id="ARBA00023163"/>
    </source>
</evidence>
<dbReference type="GO" id="GO:0000428">
    <property type="term" value="C:DNA-directed RNA polymerase complex"/>
    <property type="evidence" value="ECO:0007669"/>
    <property type="project" value="UniProtKB-KW"/>
</dbReference>
<keyword evidence="3 9" id="KW-0808">Transferase</keyword>
<dbReference type="GO" id="GO:0006352">
    <property type="term" value="P:DNA-templated transcription initiation"/>
    <property type="evidence" value="ECO:0007669"/>
    <property type="project" value="InterPro"/>
</dbReference>
<dbReference type="GO" id="GO:0016779">
    <property type="term" value="F:nucleotidyltransferase activity"/>
    <property type="evidence" value="ECO:0007669"/>
    <property type="project" value="UniProtKB-KW"/>
</dbReference>
<evidence type="ECO:0000256" key="2">
    <source>
        <dbReference type="ARBA" id="ARBA00022478"/>
    </source>
</evidence>
<keyword evidence="2 9" id="KW-0240">DNA-directed RNA polymerase</keyword>
<evidence type="ECO:0000256" key="4">
    <source>
        <dbReference type="ARBA" id="ARBA00022695"/>
    </source>
</evidence>
<sequence length="472" mass="51769">MQSRQSLELRQHQQLALTPQLQQSIRFLQLPMHELELEVAQALLDNPLLEREEEYDTVAAETVDAQGPGPEDHWTVLGLSNRASGADDESVRPEAALAETLQDHLRRQLRLTRAGPRDSALVSVLIDELDGNGYLPTPLEEIEACLPPELQVDRDELQAALRLLQSFDPPGVGATSLGDCLGLQLAQRAQSPEHGLAPHVRACAQEIIAHHLALLATGNLTRLRTAIGCDADTLHAAHALLLSLEPRPARNWSMDTADYVNPEVVVRKVGRHWRASINPLVLPRVRVNPVYENLLDKAPGSEAMQAQLQQAHGLIKSVHQRFVTIARVAQAIVDRQAAFFEQGVGALKPLVLRDIALELALHESTISRATRQKYAQTPWGVFELKYFFGSAVATEDGESTSAAAVKALILKLVQDEPARKPLSDNQIAKHLSQQGVVIARRTVAKYREAAGIEPAILRKARAAVQGHDVTKA</sequence>
<evidence type="ECO:0000256" key="3">
    <source>
        <dbReference type="ARBA" id="ARBA00022679"/>
    </source>
</evidence>
<evidence type="ECO:0000259" key="11">
    <source>
        <dbReference type="Pfam" id="PF04963"/>
    </source>
</evidence>
<keyword evidence="6 9" id="KW-0731">Sigma factor</keyword>
<keyword evidence="5 9" id="KW-0805">Transcription regulation</keyword>
<dbReference type="RefSeq" id="WP_129969873.1">
    <property type="nucleotide sequence ID" value="NZ_JACCEW010000004.1"/>
</dbReference>
<dbReference type="PROSITE" id="PS00718">
    <property type="entry name" value="SIGMA54_2"/>
    <property type="match status" value="1"/>
</dbReference>
<dbReference type="Pfam" id="PF04963">
    <property type="entry name" value="Sigma54_CBD"/>
    <property type="match status" value="1"/>
</dbReference>
<feature type="domain" description="RNA polymerase sigma factor 54 DNA-binding" evidence="10">
    <location>
        <begin position="303"/>
        <end position="459"/>
    </location>
</feature>
<evidence type="ECO:0000256" key="9">
    <source>
        <dbReference type="PIRNR" id="PIRNR000774"/>
    </source>
</evidence>
<dbReference type="Pfam" id="PF04552">
    <property type="entry name" value="Sigma54_DBD"/>
    <property type="match status" value="1"/>
</dbReference>
<dbReference type="PANTHER" id="PTHR32248:SF4">
    <property type="entry name" value="RNA POLYMERASE SIGMA-54 FACTOR"/>
    <property type="match status" value="1"/>
</dbReference>
<dbReference type="GO" id="GO:0016987">
    <property type="term" value="F:sigma factor activity"/>
    <property type="evidence" value="ECO:0007669"/>
    <property type="project" value="UniProtKB-KW"/>
</dbReference>
<comment type="function">
    <text evidence="9">Sigma factors are initiation factors that promote the attachment of RNA polymerase to specific initiation sites and are then released.</text>
</comment>
<dbReference type="PRINTS" id="PR00045">
    <property type="entry name" value="SIGMA54FCT"/>
</dbReference>
<keyword evidence="4 9" id="KW-0548">Nucleotidyltransferase</keyword>
<dbReference type="InterPro" id="IPR038709">
    <property type="entry name" value="RpoN_core-bd_sf"/>
</dbReference>
<dbReference type="OrthoDB" id="9814402at2"/>
<dbReference type="NCBIfam" id="NF009118">
    <property type="entry name" value="PRK12469.1"/>
    <property type="match status" value="1"/>
</dbReference>
<keyword evidence="8 9" id="KW-0804">Transcription</keyword>
<dbReference type="Proteomes" id="UP000580517">
    <property type="component" value="Unassembled WGS sequence"/>
</dbReference>
<reference evidence="12 13" key="1">
    <citation type="submission" date="2020-07" db="EMBL/GenBank/DDBJ databases">
        <title>Taxonomic revisions and descriptions of new bacterial species based on genomic comparisons in the high-G+C-content subgroup of the family Alcaligenaceae.</title>
        <authorList>
            <person name="Szabo A."/>
            <person name="Felfoldi T."/>
        </authorList>
    </citation>
    <scope>NUCLEOTIDE SEQUENCE [LARGE SCALE GENOMIC DNA]</scope>
    <source>
        <strain evidence="12 13">DSM 25264</strain>
    </source>
</reference>
<dbReference type="GO" id="GO:0003677">
    <property type="term" value="F:DNA binding"/>
    <property type="evidence" value="ECO:0007669"/>
    <property type="project" value="UniProtKB-KW"/>
</dbReference>
<dbReference type="NCBIfam" id="TIGR02395">
    <property type="entry name" value="rpoN_sigma"/>
    <property type="match status" value="1"/>
</dbReference>
<dbReference type="PROSITE" id="PS50044">
    <property type="entry name" value="SIGMA54_3"/>
    <property type="match status" value="1"/>
</dbReference>
<evidence type="ECO:0000313" key="12">
    <source>
        <dbReference type="EMBL" id="NYT37921.1"/>
    </source>
</evidence>
<dbReference type="PIRSF" id="PIRSF000774">
    <property type="entry name" value="RpoN"/>
    <property type="match status" value="1"/>
</dbReference>
<keyword evidence="13" id="KW-1185">Reference proteome</keyword>
<name>A0A853FHK4_9BURK</name>
<comment type="caution">
    <text evidence="12">The sequence shown here is derived from an EMBL/GenBank/DDBJ whole genome shotgun (WGS) entry which is preliminary data.</text>
</comment>
<dbReference type="GO" id="GO:0001216">
    <property type="term" value="F:DNA-binding transcription activator activity"/>
    <property type="evidence" value="ECO:0007669"/>
    <property type="project" value="InterPro"/>
</dbReference>
<keyword evidence="7 9" id="KW-0238">DNA-binding</keyword>
<proteinExistence type="inferred from homology"/>
<evidence type="ECO:0000256" key="7">
    <source>
        <dbReference type="ARBA" id="ARBA00023125"/>
    </source>
</evidence>
<dbReference type="EMBL" id="JACCEW010000004">
    <property type="protein sequence ID" value="NYT37921.1"/>
    <property type="molecule type" value="Genomic_DNA"/>
</dbReference>
<dbReference type="Pfam" id="PF00309">
    <property type="entry name" value="Sigma54_AID"/>
    <property type="match status" value="1"/>
</dbReference>
<evidence type="ECO:0000259" key="10">
    <source>
        <dbReference type="Pfam" id="PF04552"/>
    </source>
</evidence>
<dbReference type="InterPro" id="IPR007634">
    <property type="entry name" value="RNA_pol_sigma_54_DNA-bd"/>
</dbReference>
<protein>
    <recommendedName>
        <fullName evidence="9">RNA polymerase sigma-54 factor</fullName>
    </recommendedName>
</protein>
<dbReference type="PANTHER" id="PTHR32248">
    <property type="entry name" value="RNA POLYMERASE SIGMA-54 FACTOR"/>
    <property type="match status" value="1"/>
</dbReference>
<evidence type="ECO:0000313" key="13">
    <source>
        <dbReference type="Proteomes" id="UP000580517"/>
    </source>
</evidence>
<dbReference type="InterPro" id="IPR000394">
    <property type="entry name" value="RNA_pol_sigma_54"/>
</dbReference>
<dbReference type="InterPro" id="IPR007046">
    <property type="entry name" value="RNA_pol_sigma_54_core-bd"/>
</dbReference>
<comment type="similarity">
    <text evidence="1 9">Belongs to the sigma-54 factor family.</text>
</comment>
<dbReference type="Gene3D" id="1.10.10.1330">
    <property type="entry name" value="RNA polymerase sigma-54 factor, core-binding domain"/>
    <property type="match status" value="1"/>
</dbReference>
<dbReference type="AlphaFoldDB" id="A0A853FHK4"/>
<feature type="domain" description="RNA polymerase sigma factor 54 core-binding" evidence="11">
    <location>
        <begin position="95"/>
        <end position="291"/>
    </location>
</feature>
<accession>A0A853FHK4</accession>
<evidence type="ECO:0000256" key="1">
    <source>
        <dbReference type="ARBA" id="ARBA00008798"/>
    </source>
</evidence>
<dbReference type="PROSITE" id="PS00717">
    <property type="entry name" value="SIGMA54_1"/>
    <property type="match status" value="1"/>
</dbReference>
<organism evidence="12 13">
    <name type="scientific">Allopusillimonas soli</name>
    <dbReference type="NCBI Taxonomy" id="659016"/>
    <lineage>
        <taxon>Bacteria</taxon>
        <taxon>Pseudomonadati</taxon>
        <taxon>Pseudomonadota</taxon>
        <taxon>Betaproteobacteria</taxon>
        <taxon>Burkholderiales</taxon>
        <taxon>Alcaligenaceae</taxon>
        <taxon>Allopusillimonas</taxon>
    </lineage>
</organism>
<evidence type="ECO:0000256" key="6">
    <source>
        <dbReference type="ARBA" id="ARBA00023082"/>
    </source>
</evidence>